<name>A0A1I2FPS2_9BACT</name>
<dbReference type="Proteomes" id="UP000198598">
    <property type="component" value="Unassembled WGS sequence"/>
</dbReference>
<proteinExistence type="predicted"/>
<dbReference type="EMBL" id="FOLQ01000027">
    <property type="protein sequence ID" value="SFF07003.1"/>
    <property type="molecule type" value="Genomic_DNA"/>
</dbReference>
<protein>
    <submittedName>
        <fullName evidence="1">Uncharacterized protein</fullName>
    </submittedName>
</protein>
<sequence>MESYWSRMNGAARAELIQGSLFQNLDDARTSYLSIPDVTITINENTHRWATEARNSLKTSII</sequence>
<dbReference type="AlphaFoldDB" id="A0A1I2FPS2"/>
<accession>A0A1I2FPS2</accession>
<keyword evidence="2" id="KW-1185">Reference proteome</keyword>
<gene>
    <name evidence="1" type="ORF">SAMN05216167_12710</name>
</gene>
<evidence type="ECO:0000313" key="1">
    <source>
        <dbReference type="EMBL" id="SFF07003.1"/>
    </source>
</evidence>
<organism evidence="1 2">
    <name type="scientific">Spirosoma endophyticum</name>
    <dbReference type="NCBI Taxonomy" id="662367"/>
    <lineage>
        <taxon>Bacteria</taxon>
        <taxon>Pseudomonadati</taxon>
        <taxon>Bacteroidota</taxon>
        <taxon>Cytophagia</taxon>
        <taxon>Cytophagales</taxon>
        <taxon>Cytophagaceae</taxon>
        <taxon>Spirosoma</taxon>
    </lineage>
</organism>
<evidence type="ECO:0000313" key="2">
    <source>
        <dbReference type="Proteomes" id="UP000198598"/>
    </source>
</evidence>
<reference evidence="1 2" key="1">
    <citation type="submission" date="2016-10" db="EMBL/GenBank/DDBJ databases">
        <authorList>
            <person name="de Groot N.N."/>
        </authorList>
    </citation>
    <scope>NUCLEOTIDE SEQUENCE [LARGE SCALE GENOMIC DNA]</scope>
    <source>
        <strain evidence="1 2">DSM 26130</strain>
    </source>
</reference>